<evidence type="ECO:0000313" key="2">
    <source>
        <dbReference type="Proteomes" id="UP001596270"/>
    </source>
</evidence>
<dbReference type="Gene3D" id="1.10.357.40">
    <property type="entry name" value="YbiA-like"/>
    <property type="match status" value="1"/>
</dbReference>
<protein>
    <submittedName>
        <fullName evidence="1">Uncharacterized protein</fullName>
    </submittedName>
</protein>
<name>A0ABW1U082_9BURK</name>
<comment type="caution">
    <text evidence="1">The sequence shown here is derived from an EMBL/GenBank/DDBJ whole genome shotgun (WGS) entry which is preliminary data.</text>
</comment>
<keyword evidence="2" id="KW-1185">Reference proteome</keyword>
<dbReference type="RefSeq" id="WP_371435864.1">
    <property type="nucleotide sequence ID" value="NZ_JBHSRS010000067.1"/>
</dbReference>
<organism evidence="1 2">
    <name type="scientific">Polaromonas aquatica</name>
    <dbReference type="NCBI Taxonomy" id="332657"/>
    <lineage>
        <taxon>Bacteria</taxon>
        <taxon>Pseudomonadati</taxon>
        <taxon>Pseudomonadota</taxon>
        <taxon>Betaproteobacteria</taxon>
        <taxon>Burkholderiales</taxon>
        <taxon>Comamonadaceae</taxon>
        <taxon>Polaromonas</taxon>
    </lineage>
</organism>
<proteinExistence type="predicted"/>
<dbReference type="SUPFAM" id="SSF143990">
    <property type="entry name" value="YbiA-like"/>
    <property type="match status" value="1"/>
</dbReference>
<dbReference type="Proteomes" id="UP001596270">
    <property type="component" value="Unassembled WGS sequence"/>
</dbReference>
<dbReference type="InterPro" id="IPR037238">
    <property type="entry name" value="YbiA-like_sf"/>
</dbReference>
<evidence type="ECO:0000313" key="1">
    <source>
        <dbReference type="EMBL" id="MFC6282111.1"/>
    </source>
</evidence>
<gene>
    <name evidence="1" type="ORF">ACFQND_12830</name>
</gene>
<reference evidence="2" key="1">
    <citation type="journal article" date="2019" name="Int. J. Syst. Evol. Microbiol.">
        <title>The Global Catalogue of Microorganisms (GCM) 10K type strain sequencing project: providing services to taxonomists for standard genome sequencing and annotation.</title>
        <authorList>
            <consortium name="The Broad Institute Genomics Platform"/>
            <consortium name="The Broad Institute Genome Sequencing Center for Infectious Disease"/>
            <person name="Wu L."/>
            <person name="Ma J."/>
        </authorList>
    </citation>
    <scope>NUCLEOTIDE SEQUENCE [LARGE SCALE GENOMIC DNA]</scope>
    <source>
        <strain evidence="2">CCUG 39402</strain>
    </source>
</reference>
<accession>A0ABW1U082</accession>
<sequence length="258" mass="28477">MGIPDFDLLKTSFFGPWVPSPGTKNRVQHHYLSIAHWFESAKFMPARPDLRDAVLHCPTAKEARKFAKARQSAWRSDWSLVRHAVLVAGLGFLSLDRPDLNLVALPPDSLASCLGGLKTPETFIKNCVVRFQSWGQGPRIATFGALTAPDGIVGKKLSKVVQNKPTWTLVSLCNNQTAWRVHDWALSNYIPVKYVGQPKLRSSAAVLNALLENSDQLVVFELRGGKKADAIIQKARALKVSVTLELYVASELATSDFT</sequence>
<dbReference type="EMBL" id="JBHSRS010000067">
    <property type="protein sequence ID" value="MFC6282111.1"/>
    <property type="molecule type" value="Genomic_DNA"/>
</dbReference>